<organism evidence="2 3">
    <name type="scientific">Membranihabitans marinus</name>
    <dbReference type="NCBI Taxonomy" id="1227546"/>
    <lineage>
        <taxon>Bacteria</taxon>
        <taxon>Pseudomonadati</taxon>
        <taxon>Bacteroidota</taxon>
        <taxon>Saprospiria</taxon>
        <taxon>Saprospirales</taxon>
        <taxon>Saprospiraceae</taxon>
        <taxon>Membranihabitans</taxon>
    </lineage>
</organism>
<gene>
    <name evidence="2" type="ORF">KUV50_11930</name>
</gene>
<reference evidence="2" key="1">
    <citation type="submission" date="2021-06" db="EMBL/GenBank/DDBJ databases">
        <title>44 bacteria genomes isolated from Dapeng, Shenzhen.</title>
        <authorList>
            <person name="Zheng W."/>
            <person name="Yu S."/>
            <person name="Huang Y."/>
        </authorList>
    </citation>
    <scope>NUCLEOTIDE SEQUENCE</scope>
    <source>
        <strain evidence="2">DP5N28-2</strain>
    </source>
</reference>
<dbReference type="AlphaFoldDB" id="A0A953HUT3"/>
<evidence type="ECO:0000256" key="1">
    <source>
        <dbReference type="SAM" id="MobiDB-lite"/>
    </source>
</evidence>
<feature type="region of interest" description="Disordered" evidence="1">
    <location>
        <begin position="281"/>
        <end position="301"/>
    </location>
</feature>
<dbReference type="RefSeq" id="WP_222580385.1">
    <property type="nucleotide sequence ID" value="NZ_JAHVHU010000010.1"/>
</dbReference>
<keyword evidence="3" id="KW-1185">Reference proteome</keyword>
<protein>
    <submittedName>
        <fullName evidence="2">Uncharacterized protein</fullName>
    </submittedName>
</protein>
<proteinExistence type="predicted"/>
<dbReference type="Proteomes" id="UP000753961">
    <property type="component" value="Unassembled WGS sequence"/>
</dbReference>
<sequence>MRSNLSSILILLFSWLTQGYSQTVVSPDSIELHAHELIRNQDLDARIEAFDYLNSNLGDFIKQYSDFQDSFPRFEGLAVLENNDLELRIVTYQLYRDTSTYEYGGWVQSSRLKEPVFLNDDSEIWEDDQDLDYLEMMPDNWYGALYYQMHPIIESNDELVILLFGLDNYHFFTKRKVLESMVIANGALSFGQHLIEMEEGLPKEFWKRRFILDYSVQAPATLRYDSGRDKIIFDHLIFMPSDIPEQKIMRVPDGTYSGFEIDDEKQKLVFIEKVFDQVMEEAPGGRERSKEKRDLFGNPQK</sequence>
<comment type="caution">
    <text evidence="2">The sequence shown here is derived from an EMBL/GenBank/DDBJ whole genome shotgun (WGS) entry which is preliminary data.</text>
</comment>
<dbReference type="EMBL" id="JAHVHU010000010">
    <property type="protein sequence ID" value="MBY5958850.1"/>
    <property type="molecule type" value="Genomic_DNA"/>
</dbReference>
<feature type="compositionally biased region" description="Basic and acidic residues" evidence="1">
    <location>
        <begin position="283"/>
        <end position="295"/>
    </location>
</feature>
<evidence type="ECO:0000313" key="2">
    <source>
        <dbReference type="EMBL" id="MBY5958850.1"/>
    </source>
</evidence>
<accession>A0A953HUT3</accession>
<name>A0A953HUT3_9BACT</name>
<evidence type="ECO:0000313" key="3">
    <source>
        <dbReference type="Proteomes" id="UP000753961"/>
    </source>
</evidence>